<protein>
    <submittedName>
        <fullName evidence="1">Cytoplasmic protein</fullName>
    </submittedName>
</protein>
<proteinExistence type="predicted"/>
<dbReference type="Proteomes" id="UP000002695">
    <property type="component" value="Chromosome"/>
</dbReference>
<sequence>MFLVVLPPVAEKDNDNVTVAETDEYDDREFYFWRPYFLPKGRPKAALGLIMEKGVGHCHNQPVYINAIDNHYQFGWWRKIVKMKGQRKWQ</sequence>
<dbReference type="RefSeq" id="WP_000480529.1">
    <property type="nucleotide sequence ID" value="NC_016856.1"/>
</dbReference>
<organism evidence="1 2">
    <name type="scientific">Salmonella typhimurium (strain 14028s / SGSC 2262)</name>
    <dbReference type="NCBI Taxonomy" id="588858"/>
    <lineage>
        <taxon>Bacteria</taxon>
        <taxon>Pseudomonadati</taxon>
        <taxon>Pseudomonadota</taxon>
        <taxon>Gammaproteobacteria</taxon>
        <taxon>Enterobacterales</taxon>
        <taxon>Enterobacteriaceae</taxon>
        <taxon>Salmonella</taxon>
    </lineage>
</organism>
<dbReference type="AlphaFoldDB" id="A0A0F6B0G1"/>
<dbReference type="EMBL" id="CP001363">
    <property type="protein sequence ID" value="ACY87988.1"/>
    <property type="molecule type" value="Genomic_DNA"/>
</dbReference>
<evidence type="ECO:0000313" key="1">
    <source>
        <dbReference type="EMBL" id="ACY87988.1"/>
    </source>
</evidence>
<accession>A0A0F6B0G1</accession>
<keyword evidence="2" id="KW-1185">Reference proteome</keyword>
<dbReference type="KEGG" id="seo:STM14_1508"/>
<evidence type="ECO:0000313" key="2">
    <source>
        <dbReference type="Proteomes" id="UP000002695"/>
    </source>
</evidence>
<gene>
    <name evidence="1" type="ordered locus">STM14_1508</name>
</gene>
<dbReference type="BioCyc" id="SENT588858:STM14_RS25970-MONOMER"/>
<dbReference type="PATRIC" id="fig|588858.6.peg.1471"/>
<reference evidence="1 2" key="1">
    <citation type="journal article" date="2010" name="J. Bacteriol.">
        <title>Short-term signatures of evolutionary change in the Salmonella enterica serovar typhimurium 14028 genome.</title>
        <authorList>
            <person name="Jarvik T."/>
            <person name="Smillie C."/>
            <person name="Groisman E.A."/>
            <person name="Ochman H."/>
        </authorList>
    </citation>
    <scope>NUCLEOTIDE SEQUENCE [LARGE SCALE GENOMIC DNA]</scope>
    <source>
        <strain evidence="2">14028s / SGSC 2262</strain>
    </source>
</reference>
<name>A0A0F6B0G1_SALT1</name>
<dbReference type="HOGENOM" id="CLU_2668877_0_0_6"/>